<dbReference type="EMBL" id="FXAG01000026">
    <property type="protein sequence ID" value="SMF49169.1"/>
    <property type="molecule type" value="Genomic_DNA"/>
</dbReference>
<protein>
    <submittedName>
        <fullName evidence="2">Catechol-2,3-dioxygenase</fullName>
    </submittedName>
</protein>
<keyword evidence="2" id="KW-0560">Oxidoreductase</keyword>
<sequence length="314" mass="35082">MSGDQEGWAEAGVHSIHSFGLFVPDIDEAKRFINAFGLSVEQRGNVLLVRVFGDDHVWLKVIQAERKALAYLSLGCYEDDFEQIRHQILAAGGRPAESSPYGSQQGFWFHDPDGNLIQLWVAPKMMPGDKAQLGDKSVPVGIQGAFFRSTAPKIQPSRLAHMLFFTGDMPRTLQFYEEGLGVKVADRSKNLVAFTYARHGCDHHLIAFVASEQGRGFHHSAWDVPSIECVGLGAEQMRAAGYLHHWGVGRHVLGSNYFDYVQDPFGSWWEYSAHIDYIPKGVKWNGGDRDPADSLYLWGPSVPECFVQNNEINS</sequence>
<proteinExistence type="predicted"/>
<dbReference type="STRING" id="1123014.SAMN02745746_03622"/>
<keyword evidence="3" id="KW-1185">Reference proteome</keyword>
<dbReference type="GO" id="GO:0051213">
    <property type="term" value="F:dioxygenase activity"/>
    <property type="evidence" value="ECO:0007669"/>
    <property type="project" value="UniProtKB-KW"/>
</dbReference>
<dbReference type="Pfam" id="PF00903">
    <property type="entry name" value="Glyoxalase"/>
    <property type="match status" value="1"/>
</dbReference>
<evidence type="ECO:0000313" key="3">
    <source>
        <dbReference type="Proteomes" id="UP000192920"/>
    </source>
</evidence>
<dbReference type="SUPFAM" id="SSF54593">
    <property type="entry name" value="Glyoxalase/Bleomycin resistance protein/Dihydroxybiphenyl dioxygenase"/>
    <property type="match status" value="1"/>
</dbReference>
<accession>A0A1Y6C7P0</accession>
<dbReference type="Gene3D" id="3.10.180.10">
    <property type="entry name" value="2,3-Dihydroxybiphenyl 1,2-Dioxygenase, domain 1"/>
    <property type="match status" value="2"/>
</dbReference>
<dbReference type="InterPro" id="IPR029068">
    <property type="entry name" value="Glyas_Bleomycin-R_OHBP_Dase"/>
</dbReference>
<name>A0A1Y6C7P0_9NEIS</name>
<dbReference type="InterPro" id="IPR004360">
    <property type="entry name" value="Glyas_Fos-R_dOase_dom"/>
</dbReference>
<feature type="domain" description="VOC" evidence="1">
    <location>
        <begin position="158"/>
        <end position="274"/>
    </location>
</feature>
<dbReference type="AlphaFoldDB" id="A0A1Y6C7P0"/>
<gene>
    <name evidence="2" type="ORF">SAMN02745746_03622</name>
</gene>
<reference evidence="3" key="1">
    <citation type="submission" date="2017-04" db="EMBL/GenBank/DDBJ databases">
        <authorList>
            <person name="Varghese N."/>
            <person name="Submissions S."/>
        </authorList>
    </citation>
    <scope>NUCLEOTIDE SEQUENCE [LARGE SCALE GENOMIC DNA]</scope>
    <source>
        <strain evidence="3">DSM 22618</strain>
    </source>
</reference>
<dbReference type="InterPro" id="IPR037523">
    <property type="entry name" value="VOC_core"/>
</dbReference>
<evidence type="ECO:0000313" key="2">
    <source>
        <dbReference type="EMBL" id="SMF49169.1"/>
    </source>
</evidence>
<organism evidence="2 3">
    <name type="scientific">Pseudogulbenkiania subflava DSM 22618</name>
    <dbReference type="NCBI Taxonomy" id="1123014"/>
    <lineage>
        <taxon>Bacteria</taxon>
        <taxon>Pseudomonadati</taxon>
        <taxon>Pseudomonadota</taxon>
        <taxon>Betaproteobacteria</taxon>
        <taxon>Neisseriales</taxon>
        <taxon>Chromobacteriaceae</taxon>
        <taxon>Pseudogulbenkiania</taxon>
    </lineage>
</organism>
<feature type="domain" description="VOC" evidence="1">
    <location>
        <begin position="15"/>
        <end position="122"/>
    </location>
</feature>
<keyword evidence="2" id="KW-0223">Dioxygenase</keyword>
<dbReference type="RefSeq" id="WP_200811052.1">
    <property type="nucleotide sequence ID" value="NZ_FXAG01000026.1"/>
</dbReference>
<dbReference type="Proteomes" id="UP000192920">
    <property type="component" value="Unassembled WGS sequence"/>
</dbReference>
<evidence type="ECO:0000259" key="1">
    <source>
        <dbReference type="PROSITE" id="PS51819"/>
    </source>
</evidence>
<dbReference type="PROSITE" id="PS51819">
    <property type="entry name" value="VOC"/>
    <property type="match status" value="2"/>
</dbReference>